<dbReference type="AlphaFoldDB" id="A0A2S2NI17"/>
<reference evidence="1" key="1">
    <citation type="submission" date="2018-04" db="EMBL/GenBank/DDBJ databases">
        <title>Transcriptome of Schizaphis graminum biotype I.</title>
        <authorList>
            <person name="Scully E.D."/>
            <person name="Geib S.M."/>
            <person name="Palmer N.A."/>
            <person name="Koch K."/>
            <person name="Bradshaw J."/>
            <person name="Heng-Moss T."/>
            <person name="Sarath G."/>
        </authorList>
    </citation>
    <scope>NUCLEOTIDE SEQUENCE</scope>
</reference>
<evidence type="ECO:0000313" key="1">
    <source>
        <dbReference type="EMBL" id="MBY16795.1"/>
    </source>
</evidence>
<gene>
    <name evidence="1" type="ORF">g.158750</name>
</gene>
<name>A0A2S2NI17_SCHGA</name>
<protein>
    <submittedName>
        <fullName evidence="1">Uncharacterized protein</fullName>
    </submittedName>
</protein>
<accession>A0A2S2NI17</accession>
<proteinExistence type="predicted"/>
<organism evidence="1">
    <name type="scientific">Schizaphis graminum</name>
    <name type="common">Green bug aphid</name>
    <dbReference type="NCBI Taxonomy" id="13262"/>
    <lineage>
        <taxon>Eukaryota</taxon>
        <taxon>Metazoa</taxon>
        <taxon>Ecdysozoa</taxon>
        <taxon>Arthropoda</taxon>
        <taxon>Hexapoda</taxon>
        <taxon>Insecta</taxon>
        <taxon>Pterygota</taxon>
        <taxon>Neoptera</taxon>
        <taxon>Paraneoptera</taxon>
        <taxon>Hemiptera</taxon>
        <taxon>Sternorrhyncha</taxon>
        <taxon>Aphidomorpha</taxon>
        <taxon>Aphidoidea</taxon>
        <taxon>Aphididae</taxon>
        <taxon>Aphidini</taxon>
        <taxon>Schizaphis</taxon>
    </lineage>
</organism>
<dbReference type="EMBL" id="GGMR01004176">
    <property type="protein sequence ID" value="MBY16795.1"/>
    <property type="molecule type" value="Transcribed_RNA"/>
</dbReference>
<sequence length="128" mass="15471">MHFKNTVQSTMLPRDSHRSDKECYEYFNKYQNCFTNLFENINKKSLIVVVNTLFIYTWLHDNRGVAMVIIGDFYFIKQYLIYFLCNPWSSYHRGSYRNIEYCCTNSVYRTSELDPIVMFIFIIFISND</sequence>